<feature type="transmembrane region" description="Helical" evidence="1">
    <location>
        <begin position="88"/>
        <end position="108"/>
    </location>
</feature>
<evidence type="ECO:0000259" key="2">
    <source>
        <dbReference type="Pfam" id="PF20151"/>
    </source>
</evidence>
<name>A0A166H4I9_9AGAM</name>
<evidence type="ECO:0000313" key="4">
    <source>
        <dbReference type="Proteomes" id="UP000076532"/>
    </source>
</evidence>
<keyword evidence="4" id="KW-1185">Reference proteome</keyword>
<dbReference type="Proteomes" id="UP000076532">
    <property type="component" value="Unassembled WGS sequence"/>
</dbReference>
<dbReference type="EMBL" id="KV417572">
    <property type="protein sequence ID" value="KZP18473.1"/>
    <property type="molecule type" value="Genomic_DNA"/>
</dbReference>
<keyword evidence="1" id="KW-1133">Transmembrane helix</keyword>
<feature type="transmembrane region" description="Helical" evidence="1">
    <location>
        <begin position="216"/>
        <end position="234"/>
    </location>
</feature>
<dbReference type="Pfam" id="PF20151">
    <property type="entry name" value="DUF6533"/>
    <property type="match status" value="1"/>
</dbReference>
<feature type="domain" description="DUF6533" evidence="2">
    <location>
        <begin position="19"/>
        <end position="68"/>
    </location>
</feature>
<dbReference type="OrthoDB" id="3038990at2759"/>
<accession>A0A166H4I9</accession>
<keyword evidence="1" id="KW-0472">Membrane</keyword>
<feature type="transmembrane region" description="Helical" evidence="1">
    <location>
        <begin position="120"/>
        <end position="137"/>
    </location>
</feature>
<gene>
    <name evidence="3" type="ORF">FIBSPDRAFT_956259</name>
</gene>
<feature type="transmembrane region" description="Helical" evidence="1">
    <location>
        <begin position="16"/>
        <end position="34"/>
    </location>
</feature>
<reference evidence="3 4" key="1">
    <citation type="journal article" date="2016" name="Mol. Biol. Evol.">
        <title>Comparative Genomics of Early-Diverging Mushroom-Forming Fungi Provides Insights into the Origins of Lignocellulose Decay Capabilities.</title>
        <authorList>
            <person name="Nagy L.G."/>
            <person name="Riley R."/>
            <person name="Tritt A."/>
            <person name="Adam C."/>
            <person name="Daum C."/>
            <person name="Floudas D."/>
            <person name="Sun H."/>
            <person name="Yadav J.S."/>
            <person name="Pangilinan J."/>
            <person name="Larsson K.H."/>
            <person name="Matsuura K."/>
            <person name="Barry K."/>
            <person name="Labutti K."/>
            <person name="Kuo R."/>
            <person name="Ohm R.A."/>
            <person name="Bhattacharya S.S."/>
            <person name="Shirouzu T."/>
            <person name="Yoshinaga Y."/>
            <person name="Martin F.M."/>
            <person name="Grigoriev I.V."/>
            <person name="Hibbett D.S."/>
        </authorList>
    </citation>
    <scope>NUCLEOTIDE SEQUENCE [LARGE SCALE GENOMIC DNA]</scope>
    <source>
        <strain evidence="3 4">CBS 109695</strain>
    </source>
</reference>
<keyword evidence="1" id="KW-0812">Transmembrane</keyword>
<sequence length="315" mass="35341">MSDPVVNSANLLEFQVMHYVFVACFAMCAWDWILSISEEQRMLRVTNKRPWMSNALIAVYMTLRVSVLGWLATNFVNVILSPIPNADGQASMVFDCMTLPAASWLFYIRLSAVYLNDKRMMTLFGVLWAAVFGVFILDAVHNRANFLVAHTFTPKKLDRLPYVINTAYDTLAYLAMSWKLATFSIAGDTWKRRALSFFKGDGLLGLTTALLRGGQVYFFTTIVFAIASIVCQYLDQMPIQYKYAIVPPHVSIVSILACRIFRELKLGISPGCLRLPVTDDYELGPVVFAKIDAPQDRATAAGTQTLEDQNVRVSV</sequence>
<protein>
    <recommendedName>
        <fullName evidence="2">DUF6533 domain-containing protein</fullName>
    </recommendedName>
</protein>
<dbReference type="AlphaFoldDB" id="A0A166H4I9"/>
<feature type="transmembrane region" description="Helical" evidence="1">
    <location>
        <begin position="55"/>
        <end position="76"/>
    </location>
</feature>
<organism evidence="3 4">
    <name type="scientific">Athelia psychrophila</name>
    <dbReference type="NCBI Taxonomy" id="1759441"/>
    <lineage>
        <taxon>Eukaryota</taxon>
        <taxon>Fungi</taxon>
        <taxon>Dikarya</taxon>
        <taxon>Basidiomycota</taxon>
        <taxon>Agaricomycotina</taxon>
        <taxon>Agaricomycetes</taxon>
        <taxon>Agaricomycetidae</taxon>
        <taxon>Atheliales</taxon>
        <taxon>Atheliaceae</taxon>
        <taxon>Athelia</taxon>
    </lineage>
</organism>
<evidence type="ECO:0000313" key="3">
    <source>
        <dbReference type="EMBL" id="KZP18473.1"/>
    </source>
</evidence>
<dbReference type="InterPro" id="IPR045340">
    <property type="entry name" value="DUF6533"/>
</dbReference>
<proteinExistence type="predicted"/>
<evidence type="ECO:0000256" key="1">
    <source>
        <dbReference type="SAM" id="Phobius"/>
    </source>
</evidence>